<name>A0AAV8VXQ3_9CUCU</name>
<organism evidence="1 2">
    <name type="scientific">Exocentrus adspersus</name>
    <dbReference type="NCBI Taxonomy" id="1586481"/>
    <lineage>
        <taxon>Eukaryota</taxon>
        <taxon>Metazoa</taxon>
        <taxon>Ecdysozoa</taxon>
        <taxon>Arthropoda</taxon>
        <taxon>Hexapoda</taxon>
        <taxon>Insecta</taxon>
        <taxon>Pterygota</taxon>
        <taxon>Neoptera</taxon>
        <taxon>Endopterygota</taxon>
        <taxon>Coleoptera</taxon>
        <taxon>Polyphaga</taxon>
        <taxon>Cucujiformia</taxon>
        <taxon>Chrysomeloidea</taxon>
        <taxon>Cerambycidae</taxon>
        <taxon>Lamiinae</taxon>
        <taxon>Acanthocinini</taxon>
        <taxon>Exocentrus</taxon>
    </lineage>
</organism>
<dbReference type="Proteomes" id="UP001159042">
    <property type="component" value="Unassembled WGS sequence"/>
</dbReference>
<sequence length="84" mass="9976">MISVKQRRIDLRKLSFHIGMDTFNYGKTVLREMMTRVIPRYLFGVRTMEVSFTLTFSAEKAYTHFYRDLREGFYASAKVALRNP</sequence>
<protein>
    <submittedName>
        <fullName evidence="1">Uncharacterized protein</fullName>
    </submittedName>
</protein>
<reference evidence="1 2" key="1">
    <citation type="journal article" date="2023" name="Insect Mol. Biol.">
        <title>Genome sequencing provides insights into the evolution of gene families encoding plant cell wall-degrading enzymes in longhorned beetles.</title>
        <authorList>
            <person name="Shin N.R."/>
            <person name="Okamura Y."/>
            <person name="Kirsch R."/>
            <person name="Pauchet Y."/>
        </authorList>
    </citation>
    <scope>NUCLEOTIDE SEQUENCE [LARGE SCALE GENOMIC DNA]</scope>
    <source>
        <strain evidence="1">EAD_L_NR</strain>
    </source>
</reference>
<keyword evidence="2" id="KW-1185">Reference proteome</keyword>
<accession>A0AAV8VXQ3</accession>
<proteinExistence type="predicted"/>
<comment type="caution">
    <text evidence="1">The sequence shown here is derived from an EMBL/GenBank/DDBJ whole genome shotgun (WGS) entry which is preliminary data.</text>
</comment>
<dbReference type="AlphaFoldDB" id="A0AAV8VXQ3"/>
<evidence type="ECO:0000313" key="2">
    <source>
        <dbReference type="Proteomes" id="UP001159042"/>
    </source>
</evidence>
<evidence type="ECO:0000313" key="1">
    <source>
        <dbReference type="EMBL" id="KAJ8919141.1"/>
    </source>
</evidence>
<dbReference type="EMBL" id="JANEYG010000020">
    <property type="protein sequence ID" value="KAJ8919141.1"/>
    <property type="molecule type" value="Genomic_DNA"/>
</dbReference>
<gene>
    <name evidence="1" type="ORF">NQ315_012126</name>
</gene>